<gene>
    <name evidence="7" type="ORF">F5147DRAFT_575984</name>
</gene>
<evidence type="ECO:0000259" key="6">
    <source>
        <dbReference type="Pfam" id="PF01490"/>
    </source>
</evidence>
<organism evidence="7 8">
    <name type="scientific">Suillus discolor</name>
    <dbReference type="NCBI Taxonomy" id="1912936"/>
    <lineage>
        <taxon>Eukaryota</taxon>
        <taxon>Fungi</taxon>
        <taxon>Dikarya</taxon>
        <taxon>Basidiomycota</taxon>
        <taxon>Agaricomycotina</taxon>
        <taxon>Agaricomycetes</taxon>
        <taxon>Agaricomycetidae</taxon>
        <taxon>Boletales</taxon>
        <taxon>Suillineae</taxon>
        <taxon>Suillaceae</taxon>
        <taxon>Suillus</taxon>
    </lineage>
</organism>
<dbReference type="AlphaFoldDB" id="A0A9P7JUL9"/>
<feature type="non-terminal residue" evidence="7">
    <location>
        <position position="354"/>
    </location>
</feature>
<dbReference type="GeneID" id="64693555"/>
<feature type="transmembrane region" description="Helical" evidence="5">
    <location>
        <begin position="33"/>
        <end position="52"/>
    </location>
</feature>
<dbReference type="GO" id="GO:0016020">
    <property type="term" value="C:membrane"/>
    <property type="evidence" value="ECO:0007669"/>
    <property type="project" value="UniProtKB-SubCell"/>
</dbReference>
<dbReference type="InterPro" id="IPR013057">
    <property type="entry name" value="AA_transpt_TM"/>
</dbReference>
<feature type="domain" description="Amino acid transporter transmembrane" evidence="6">
    <location>
        <begin position="161"/>
        <end position="336"/>
    </location>
</feature>
<comment type="subcellular location">
    <subcellularLocation>
        <location evidence="1">Membrane</location>
    </subcellularLocation>
</comment>
<evidence type="ECO:0000256" key="3">
    <source>
        <dbReference type="ARBA" id="ARBA00022989"/>
    </source>
</evidence>
<feature type="transmembrane region" description="Helical" evidence="5">
    <location>
        <begin position="315"/>
        <end position="336"/>
    </location>
</feature>
<feature type="transmembrane region" description="Helical" evidence="5">
    <location>
        <begin position="95"/>
        <end position="117"/>
    </location>
</feature>
<keyword evidence="8" id="KW-1185">Reference proteome</keyword>
<evidence type="ECO:0000313" key="8">
    <source>
        <dbReference type="Proteomes" id="UP000823399"/>
    </source>
</evidence>
<accession>A0A9P7JUL9</accession>
<keyword evidence="2 5" id="KW-0812">Transmembrane</keyword>
<reference evidence="7" key="1">
    <citation type="journal article" date="2020" name="New Phytol.">
        <title>Comparative genomics reveals dynamic genome evolution in host specialist ectomycorrhizal fungi.</title>
        <authorList>
            <person name="Lofgren L.A."/>
            <person name="Nguyen N.H."/>
            <person name="Vilgalys R."/>
            <person name="Ruytinx J."/>
            <person name="Liao H.L."/>
            <person name="Branco S."/>
            <person name="Kuo A."/>
            <person name="LaButti K."/>
            <person name="Lipzen A."/>
            <person name="Andreopoulos W."/>
            <person name="Pangilinan J."/>
            <person name="Riley R."/>
            <person name="Hundley H."/>
            <person name="Na H."/>
            <person name="Barry K."/>
            <person name="Grigoriev I.V."/>
            <person name="Stajich J.E."/>
            <person name="Kennedy P.G."/>
        </authorList>
    </citation>
    <scope>NUCLEOTIDE SEQUENCE</scope>
    <source>
        <strain evidence="7">FC423</strain>
    </source>
</reference>
<proteinExistence type="predicted"/>
<evidence type="ECO:0000256" key="5">
    <source>
        <dbReference type="SAM" id="Phobius"/>
    </source>
</evidence>
<feature type="transmembrane region" description="Helical" evidence="5">
    <location>
        <begin position="157"/>
        <end position="177"/>
    </location>
</feature>
<sequence>TAKLLIDFKLNYPNVHTIGDAGYIMFGPVAREVLAFGTISFAVLGSASGLLSSRQALSTLSNQGMCGMYLVIITGAVDFLISLPRTLDRLAWMDLLSAAVIAIAGFIAMIGAGLNLVPGRSLTVTTSSNFFDALTRGRYEGQNAPVLDIVTEGHFQFLQGFATVFYVVFSVVMYVYIGNTVQSPVLFSLPPVWAKAAFAIALPNFLLSSSLILYSGLYTHTATKLVFVRIFRHSEHIYSHTLLGWTVWTLLCFASSAMAAILAIAVPIFSYLISNTAALFAAWYTYGLAGFFWLHDAYHLEGGMDGLKRRPIGTTLAVLTIISGTFIYVAGTYVSIKLIAEAYANGQVGRPFVC</sequence>
<keyword evidence="4 5" id="KW-0472">Membrane</keyword>
<feature type="transmembrane region" description="Helical" evidence="5">
    <location>
        <begin position="272"/>
        <end position="294"/>
    </location>
</feature>
<keyword evidence="3 5" id="KW-1133">Transmembrane helix</keyword>
<feature type="transmembrane region" description="Helical" evidence="5">
    <location>
        <begin position="64"/>
        <end position="83"/>
    </location>
</feature>
<feature type="transmembrane region" description="Helical" evidence="5">
    <location>
        <begin position="242"/>
        <end position="266"/>
    </location>
</feature>
<protein>
    <recommendedName>
        <fullName evidence="6">Amino acid transporter transmembrane domain-containing protein</fullName>
    </recommendedName>
</protein>
<dbReference type="RefSeq" id="XP_041293395.1">
    <property type="nucleotide sequence ID" value="XM_041431296.1"/>
</dbReference>
<dbReference type="EMBL" id="JABBWM010000024">
    <property type="protein sequence ID" value="KAG2109313.1"/>
    <property type="molecule type" value="Genomic_DNA"/>
</dbReference>
<comment type="caution">
    <text evidence="7">The sequence shown here is derived from an EMBL/GenBank/DDBJ whole genome shotgun (WGS) entry which is preliminary data.</text>
</comment>
<evidence type="ECO:0000256" key="1">
    <source>
        <dbReference type="ARBA" id="ARBA00004370"/>
    </source>
</evidence>
<dbReference type="Proteomes" id="UP000823399">
    <property type="component" value="Unassembled WGS sequence"/>
</dbReference>
<evidence type="ECO:0000313" key="7">
    <source>
        <dbReference type="EMBL" id="KAG2109313.1"/>
    </source>
</evidence>
<dbReference type="Pfam" id="PF01490">
    <property type="entry name" value="Aa_trans"/>
    <property type="match status" value="1"/>
</dbReference>
<dbReference type="OrthoDB" id="294730at2759"/>
<evidence type="ECO:0000256" key="2">
    <source>
        <dbReference type="ARBA" id="ARBA00022692"/>
    </source>
</evidence>
<evidence type="ECO:0000256" key="4">
    <source>
        <dbReference type="ARBA" id="ARBA00023136"/>
    </source>
</evidence>
<name>A0A9P7JUL9_9AGAM</name>